<keyword evidence="2" id="KW-1185">Reference proteome</keyword>
<dbReference type="EMBL" id="MQVS01000004">
    <property type="protein sequence ID" value="OKL51815.1"/>
    <property type="molecule type" value="Genomic_DNA"/>
</dbReference>
<dbReference type="STRING" id="52770.BSZ40_04830"/>
<dbReference type="AlphaFoldDB" id="A0A1Q5PWL5"/>
<evidence type="ECO:0000313" key="2">
    <source>
        <dbReference type="Proteomes" id="UP000185612"/>
    </source>
</evidence>
<proteinExistence type="predicted"/>
<organism evidence="1 2">
    <name type="scientific">Buchananella hordeovulneris</name>
    <dbReference type="NCBI Taxonomy" id="52770"/>
    <lineage>
        <taxon>Bacteria</taxon>
        <taxon>Bacillati</taxon>
        <taxon>Actinomycetota</taxon>
        <taxon>Actinomycetes</taxon>
        <taxon>Actinomycetales</taxon>
        <taxon>Actinomycetaceae</taxon>
        <taxon>Buchananella</taxon>
    </lineage>
</organism>
<dbReference type="InterPro" id="IPR019639">
    <property type="entry name" value="DUF2505"/>
</dbReference>
<evidence type="ECO:0000313" key="1">
    <source>
        <dbReference type="EMBL" id="OKL51815.1"/>
    </source>
</evidence>
<name>A0A1Q5PWL5_9ACTO</name>
<comment type="caution">
    <text evidence="1">The sequence shown here is derived from an EMBL/GenBank/DDBJ whole genome shotgun (WGS) entry which is preliminary data.</text>
</comment>
<protein>
    <submittedName>
        <fullName evidence="1">Uncharacterized protein</fullName>
    </submittedName>
</protein>
<sequence>MTTLSHADDFSATPARLGEVLTSQSLVEARAALAGGDVAVPQVEVAADGSSRLAFTVSLTPEMAPEKFRKFIPGSRDVQIEETWSAPGADGSRTGTLHAVMEKPTVSFHATTRIEATATGSRRVIDGDLEVKIPLLGGTVEKQAVARVPRAFAMDAALVEKLLG</sequence>
<gene>
    <name evidence="1" type="ORF">BSZ40_04830</name>
</gene>
<reference evidence="2" key="1">
    <citation type="submission" date="2016-12" db="EMBL/GenBank/DDBJ databases">
        <authorList>
            <person name="Meng X."/>
        </authorList>
    </citation>
    <scope>NUCLEOTIDE SEQUENCE [LARGE SCALE GENOMIC DNA]</scope>
    <source>
        <strain evidence="2">DSM 20732</strain>
    </source>
</reference>
<dbReference type="Pfam" id="PF10698">
    <property type="entry name" value="DUF2505"/>
    <property type="match status" value="1"/>
</dbReference>
<dbReference type="RefSeq" id="WP_073823877.1">
    <property type="nucleotide sequence ID" value="NZ_MQVS01000004.1"/>
</dbReference>
<dbReference type="OrthoDB" id="3266819at2"/>
<accession>A0A1Q5PWL5</accession>
<dbReference type="Proteomes" id="UP000185612">
    <property type="component" value="Unassembled WGS sequence"/>
</dbReference>